<protein>
    <submittedName>
        <fullName evidence="7">O-antigen ligase family protein</fullName>
    </submittedName>
</protein>
<gene>
    <name evidence="7" type="ORF">G7B40_010855</name>
</gene>
<dbReference type="InterPro" id="IPR051533">
    <property type="entry name" value="WaaL-like"/>
</dbReference>
<evidence type="ECO:0000256" key="1">
    <source>
        <dbReference type="ARBA" id="ARBA00004141"/>
    </source>
</evidence>
<proteinExistence type="predicted"/>
<keyword evidence="7" id="KW-0436">Ligase</keyword>
<keyword evidence="4 5" id="KW-0472">Membrane</keyword>
<feature type="domain" description="O-antigen ligase-related" evidence="6">
    <location>
        <begin position="203"/>
        <end position="348"/>
    </location>
</feature>
<evidence type="ECO:0000313" key="8">
    <source>
        <dbReference type="Proteomes" id="UP000667802"/>
    </source>
</evidence>
<keyword evidence="3 5" id="KW-1133">Transmembrane helix</keyword>
<dbReference type="PANTHER" id="PTHR37422">
    <property type="entry name" value="TEICHURONIC ACID BIOSYNTHESIS PROTEIN TUAE"/>
    <property type="match status" value="1"/>
</dbReference>
<dbReference type="GO" id="GO:0016874">
    <property type="term" value="F:ligase activity"/>
    <property type="evidence" value="ECO:0007669"/>
    <property type="project" value="UniProtKB-KW"/>
</dbReference>
<evidence type="ECO:0000313" key="7">
    <source>
        <dbReference type="EMBL" id="MDR9895062.1"/>
    </source>
</evidence>
<dbReference type="Proteomes" id="UP000667802">
    <property type="component" value="Unassembled WGS sequence"/>
</dbReference>
<sequence length="439" mass="49158">MVRLKSFAERVFVSFGFFLSTAALIPSLLDNEETGGQPVDPFTPILFMTIYAVTLVLIVARSKTFTRVASKEIFIWLLVALAVASIQWTMSPEMTPRRSLLLVGSTVFGAYVSTRYSLREQLHLLAWPLGVIIVLSFVSAIAVPSYGLMTYQEGGVHEGAWRGIMTHKNILGRLMAFSSMVFLLLATGDSTSEPKRRWIFWAGFILSVVLIILSTSKSALVVCITMTLILPLYKALRGKYNHVVPLLILVVLVTGGTGLLLFDNLEVIAGALGKDLSLTGRTDIWAVMIEMISKRPLFGYGFNGFWLGWDTEVSAYVWRTLGWECPYAHNGFMDLLAELGIAGLGLFLVSFVIGCFRAISLLRKTKTLEGVWPLLYLTYFMAYNITESTLLASNSNFWIVYVMVIFSTAVENEVAKIEYRNRFVEEEWIDVTASNEHYF</sequence>
<feature type="transmembrane region" description="Helical" evidence="5">
    <location>
        <begin position="398"/>
        <end position="415"/>
    </location>
</feature>
<feature type="transmembrane region" description="Helical" evidence="5">
    <location>
        <begin position="41"/>
        <end position="61"/>
    </location>
</feature>
<keyword evidence="2 5" id="KW-0812">Transmembrane</keyword>
<feature type="transmembrane region" description="Helical" evidence="5">
    <location>
        <begin position="12"/>
        <end position="29"/>
    </location>
</feature>
<evidence type="ECO:0000256" key="5">
    <source>
        <dbReference type="SAM" id="Phobius"/>
    </source>
</evidence>
<name>A0AAP5I7L6_9CYAN</name>
<dbReference type="GO" id="GO:0016020">
    <property type="term" value="C:membrane"/>
    <property type="evidence" value="ECO:0007669"/>
    <property type="project" value="UniProtKB-SubCell"/>
</dbReference>
<dbReference type="Pfam" id="PF04932">
    <property type="entry name" value="Wzy_C"/>
    <property type="match status" value="1"/>
</dbReference>
<organism evidence="7 8">
    <name type="scientific">Aetokthonos hydrillicola Thurmond2011</name>
    <dbReference type="NCBI Taxonomy" id="2712845"/>
    <lineage>
        <taxon>Bacteria</taxon>
        <taxon>Bacillati</taxon>
        <taxon>Cyanobacteriota</taxon>
        <taxon>Cyanophyceae</taxon>
        <taxon>Nostocales</taxon>
        <taxon>Hapalosiphonaceae</taxon>
        <taxon>Aetokthonos</taxon>
    </lineage>
</organism>
<dbReference type="InterPro" id="IPR007016">
    <property type="entry name" value="O-antigen_ligase-rel_domated"/>
</dbReference>
<feature type="transmembrane region" description="Helical" evidence="5">
    <location>
        <begin position="198"/>
        <end position="213"/>
    </location>
</feature>
<dbReference type="EMBL" id="JAALHA020000004">
    <property type="protein sequence ID" value="MDR9895062.1"/>
    <property type="molecule type" value="Genomic_DNA"/>
</dbReference>
<feature type="transmembrane region" description="Helical" evidence="5">
    <location>
        <begin position="243"/>
        <end position="262"/>
    </location>
</feature>
<comment type="subcellular location">
    <subcellularLocation>
        <location evidence="1">Membrane</location>
        <topology evidence="1">Multi-pass membrane protein</topology>
    </subcellularLocation>
</comment>
<evidence type="ECO:0000256" key="2">
    <source>
        <dbReference type="ARBA" id="ARBA00022692"/>
    </source>
</evidence>
<feature type="transmembrane region" description="Helical" evidence="5">
    <location>
        <begin position="73"/>
        <end position="90"/>
    </location>
</feature>
<keyword evidence="8" id="KW-1185">Reference proteome</keyword>
<evidence type="ECO:0000256" key="4">
    <source>
        <dbReference type="ARBA" id="ARBA00023136"/>
    </source>
</evidence>
<evidence type="ECO:0000256" key="3">
    <source>
        <dbReference type="ARBA" id="ARBA00022989"/>
    </source>
</evidence>
<feature type="transmembrane region" description="Helical" evidence="5">
    <location>
        <begin position="371"/>
        <end position="392"/>
    </location>
</feature>
<feature type="transmembrane region" description="Helical" evidence="5">
    <location>
        <begin position="339"/>
        <end position="359"/>
    </location>
</feature>
<reference evidence="8" key="1">
    <citation type="journal article" date="2021" name="Science">
        <title>Hunting the eagle killer: A cyanobacterial neurotoxin causes vacuolar myelinopathy.</title>
        <authorList>
            <person name="Breinlinger S."/>
            <person name="Phillips T.J."/>
            <person name="Haram B.N."/>
            <person name="Mares J."/>
            <person name="Martinez Yerena J.A."/>
            <person name="Hrouzek P."/>
            <person name="Sobotka R."/>
            <person name="Henderson W.M."/>
            <person name="Schmieder P."/>
            <person name="Williams S.M."/>
            <person name="Lauderdale J.D."/>
            <person name="Wilde H.D."/>
            <person name="Gerrin W."/>
            <person name="Kust A."/>
            <person name="Washington J.W."/>
            <person name="Wagner C."/>
            <person name="Geier B."/>
            <person name="Liebeke M."/>
            <person name="Enke H."/>
            <person name="Niedermeyer T.H.J."/>
            <person name="Wilde S.B."/>
        </authorList>
    </citation>
    <scope>NUCLEOTIDE SEQUENCE [LARGE SCALE GENOMIC DNA]</scope>
    <source>
        <strain evidence="8">Thurmond2011</strain>
    </source>
</reference>
<feature type="transmembrane region" description="Helical" evidence="5">
    <location>
        <begin position="169"/>
        <end position="186"/>
    </location>
</feature>
<accession>A0AAP5I7L6</accession>
<dbReference type="AlphaFoldDB" id="A0AAP5I7L6"/>
<comment type="caution">
    <text evidence="7">The sequence shown here is derived from an EMBL/GenBank/DDBJ whole genome shotgun (WGS) entry which is preliminary data.</text>
</comment>
<dbReference type="PANTHER" id="PTHR37422:SF17">
    <property type="entry name" value="O-ANTIGEN LIGASE"/>
    <property type="match status" value="1"/>
</dbReference>
<feature type="transmembrane region" description="Helical" evidence="5">
    <location>
        <begin position="124"/>
        <end position="149"/>
    </location>
</feature>
<evidence type="ECO:0000259" key="6">
    <source>
        <dbReference type="Pfam" id="PF04932"/>
    </source>
</evidence>